<dbReference type="AlphaFoldDB" id="A0A1J4KHX7"/>
<protein>
    <submittedName>
        <fullName evidence="1">Uncharacterized protein</fullName>
    </submittedName>
</protein>
<reference evidence="1" key="1">
    <citation type="submission" date="2016-10" db="EMBL/GenBank/DDBJ databases">
        <authorList>
            <person name="Benchimol M."/>
            <person name="Almeida L.G."/>
            <person name="Vasconcelos A.T."/>
            <person name="Perreira-Neves A."/>
            <person name="Rosa I.A."/>
            <person name="Tasca T."/>
            <person name="Bogo M.R."/>
            <person name="de Souza W."/>
        </authorList>
    </citation>
    <scope>NUCLEOTIDE SEQUENCE [LARGE SCALE GENOMIC DNA]</scope>
    <source>
        <strain evidence="1">K</strain>
    </source>
</reference>
<dbReference type="RefSeq" id="XP_068363786.1">
    <property type="nucleotide sequence ID" value="XM_068491721.1"/>
</dbReference>
<accession>A0A1J4KHX7</accession>
<gene>
    <name evidence="1" type="ORF">TRFO_04151</name>
</gene>
<proteinExistence type="predicted"/>
<organism evidence="1 2">
    <name type="scientific">Tritrichomonas foetus</name>
    <dbReference type="NCBI Taxonomy" id="1144522"/>
    <lineage>
        <taxon>Eukaryota</taxon>
        <taxon>Metamonada</taxon>
        <taxon>Parabasalia</taxon>
        <taxon>Tritrichomonadida</taxon>
        <taxon>Tritrichomonadidae</taxon>
        <taxon>Tritrichomonas</taxon>
    </lineage>
</organism>
<comment type="caution">
    <text evidence="1">The sequence shown here is derived from an EMBL/GenBank/DDBJ whole genome shotgun (WGS) entry which is preliminary data.</text>
</comment>
<dbReference type="Proteomes" id="UP000179807">
    <property type="component" value="Unassembled WGS sequence"/>
</dbReference>
<sequence length="169" mass="18896">MVLSGLLESSVYLVGRLGSHNHLPANICNACNWSCVNFLIHGRHFLLGKSLLLWRRKLRGVNGDRLGGCINGLILCNAGWTSLNVSNLLRLRLCSSSVKTRWPRGGGGCSGLLRIEVLGRNRLRLPMLNLLRESLWWGTIGCVCHLLSWIHKCALLNNFSIEVLFFFNS</sequence>
<evidence type="ECO:0000313" key="1">
    <source>
        <dbReference type="EMBL" id="OHT10650.1"/>
    </source>
</evidence>
<dbReference type="EMBL" id="MLAK01000605">
    <property type="protein sequence ID" value="OHT10650.1"/>
    <property type="molecule type" value="Genomic_DNA"/>
</dbReference>
<keyword evidence="2" id="KW-1185">Reference proteome</keyword>
<name>A0A1J4KHX7_9EUKA</name>
<dbReference type="VEuPathDB" id="TrichDB:TRFO_04151"/>
<dbReference type="GeneID" id="94826425"/>
<evidence type="ECO:0000313" key="2">
    <source>
        <dbReference type="Proteomes" id="UP000179807"/>
    </source>
</evidence>